<dbReference type="InterPro" id="IPR046660">
    <property type="entry name" value="DUF6769"/>
</dbReference>
<comment type="caution">
    <text evidence="2">The sequence shown here is derived from an EMBL/GenBank/DDBJ whole genome shotgun (WGS) entry which is preliminary data.</text>
</comment>
<proteinExistence type="predicted"/>
<feature type="transmembrane region" description="Helical" evidence="1">
    <location>
        <begin position="7"/>
        <end position="25"/>
    </location>
</feature>
<reference evidence="3" key="2">
    <citation type="submission" date="2022-10" db="EMBL/GenBank/DDBJ databases">
        <title>Human gut microbiome strain richness.</title>
        <authorList>
            <person name="Chen-Liaw A."/>
        </authorList>
    </citation>
    <scope>NUCLEOTIDE SEQUENCE</scope>
    <source>
        <strain evidence="3">1001283st1_A3_1001283B150304_161114</strain>
    </source>
</reference>
<evidence type="ECO:0000313" key="2">
    <source>
        <dbReference type="EMBL" id="KAB4313813.1"/>
    </source>
</evidence>
<evidence type="ECO:0000313" key="3">
    <source>
        <dbReference type="EMBL" id="MDC2237372.1"/>
    </source>
</evidence>
<accession>C6IMW3</accession>
<dbReference type="EMBL" id="JAQNVG010000028">
    <property type="protein sequence ID" value="MDC2237372.1"/>
    <property type="molecule type" value="Genomic_DNA"/>
</dbReference>
<keyword evidence="1" id="KW-1133">Transmembrane helix</keyword>
<protein>
    <recommendedName>
        <fullName evidence="5">Transmembrane protein</fullName>
    </recommendedName>
</protein>
<dbReference type="Proteomes" id="UP001217776">
    <property type="component" value="Unassembled WGS sequence"/>
</dbReference>
<keyword evidence="1" id="KW-0812">Transmembrane</keyword>
<dbReference type="EMBL" id="WCSY01000008">
    <property type="protein sequence ID" value="KAB4313813.1"/>
    <property type="molecule type" value="Genomic_DNA"/>
</dbReference>
<evidence type="ECO:0000313" key="4">
    <source>
        <dbReference type="Proteomes" id="UP000440614"/>
    </source>
</evidence>
<name>A0A0P0F249_BACT4</name>
<sequence length="136" mass="15694">MKGKKRFIVTMLFFINIIMLVAAVIPHHHHPNGMICMKQDQPVEQQCPNHHHHPASDSCCSSECMTRFHSPIPSVHTDSGPNYVFVATLFTDMIIEHLLRPQERRVKNYYIYRESLHGTKIPRTSSLRAPPYSVFA</sequence>
<accession>A0A0P0F249</accession>
<dbReference type="Proteomes" id="UP000440614">
    <property type="component" value="Unassembled WGS sequence"/>
</dbReference>
<dbReference type="AlphaFoldDB" id="A0A0P0F249"/>
<gene>
    <name evidence="2" type="ORF">GAO51_09465</name>
    <name evidence="3" type="ORF">PO127_16650</name>
</gene>
<dbReference type="KEGG" id="btho:Btheta7330_01008"/>
<dbReference type="Pfam" id="PF20558">
    <property type="entry name" value="DUF6769"/>
    <property type="match status" value="1"/>
</dbReference>
<dbReference type="RefSeq" id="WP_008766451.1">
    <property type="nucleotide sequence ID" value="NZ_BAABXH010000001.1"/>
</dbReference>
<evidence type="ECO:0008006" key="5">
    <source>
        <dbReference type="Google" id="ProtNLM"/>
    </source>
</evidence>
<reference evidence="2 4" key="1">
    <citation type="journal article" date="2019" name="Nat. Med.">
        <title>A library of human gut bacterial isolates paired with longitudinal multiomics data enables mechanistic microbiome research.</title>
        <authorList>
            <person name="Poyet M."/>
            <person name="Groussin M."/>
            <person name="Gibbons S.M."/>
            <person name="Avila-Pacheco J."/>
            <person name="Jiang X."/>
            <person name="Kearney S.M."/>
            <person name="Perrotta A.R."/>
            <person name="Berdy B."/>
            <person name="Zhao S."/>
            <person name="Lieberman T.D."/>
            <person name="Swanson P.K."/>
            <person name="Smith M."/>
            <person name="Roesemann S."/>
            <person name="Alexander J.E."/>
            <person name="Rich S.A."/>
            <person name="Livny J."/>
            <person name="Vlamakis H."/>
            <person name="Clish C."/>
            <person name="Bullock K."/>
            <person name="Deik A."/>
            <person name="Scott J."/>
            <person name="Pierce K.A."/>
            <person name="Xavier R.J."/>
            <person name="Alm E.J."/>
        </authorList>
    </citation>
    <scope>NUCLEOTIDE SEQUENCE [LARGE SCALE GENOMIC DNA]</scope>
    <source>
        <strain evidence="2 4">BIOML-A188</strain>
    </source>
</reference>
<keyword evidence="1" id="KW-0472">Membrane</keyword>
<evidence type="ECO:0000256" key="1">
    <source>
        <dbReference type="SAM" id="Phobius"/>
    </source>
</evidence>
<organism evidence="2 4">
    <name type="scientific">Bacteroides thetaiotaomicron</name>
    <dbReference type="NCBI Taxonomy" id="818"/>
    <lineage>
        <taxon>Bacteria</taxon>
        <taxon>Pseudomonadati</taxon>
        <taxon>Bacteroidota</taxon>
        <taxon>Bacteroidia</taxon>
        <taxon>Bacteroidales</taxon>
        <taxon>Bacteroidaceae</taxon>
        <taxon>Bacteroides</taxon>
    </lineage>
</organism>